<gene>
    <name evidence="2" type="ORF">M752DRAFT_56319</name>
</gene>
<name>A0A370PB35_ASPPH</name>
<organism evidence="2 3">
    <name type="scientific">Aspergillus phoenicis ATCC 13157</name>
    <dbReference type="NCBI Taxonomy" id="1353007"/>
    <lineage>
        <taxon>Eukaryota</taxon>
        <taxon>Fungi</taxon>
        <taxon>Dikarya</taxon>
        <taxon>Ascomycota</taxon>
        <taxon>Pezizomycotina</taxon>
        <taxon>Eurotiomycetes</taxon>
        <taxon>Eurotiomycetidae</taxon>
        <taxon>Eurotiales</taxon>
        <taxon>Aspergillaceae</taxon>
        <taxon>Aspergillus</taxon>
    </lineage>
</organism>
<evidence type="ECO:0000313" key="2">
    <source>
        <dbReference type="EMBL" id="RDK39403.1"/>
    </source>
</evidence>
<feature type="signal peptide" evidence="1">
    <location>
        <begin position="1"/>
        <end position="19"/>
    </location>
</feature>
<evidence type="ECO:0000256" key="1">
    <source>
        <dbReference type="SAM" id="SignalP"/>
    </source>
</evidence>
<sequence length="81" mass="9059">MTWFCVVSFVVAARRLCFSTSERRMNGGPLFKCFLASPPLYQTHHREGCMTRRHRDDRNTGGGGLCRRGGAVESIVSPVVE</sequence>
<proteinExistence type="predicted"/>
<keyword evidence="3" id="KW-1185">Reference proteome</keyword>
<reference evidence="2 3" key="1">
    <citation type="submission" date="2018-07" db="EMBL/GenBank/DDBJ databases">
        <title>Section-level genome sequencing of Aspergillus section Nigri to investigate inter- and intra-species variation.</title>
        <authorList>
            <consortium name="DOE Joint Genome Institute"/>
            <person name="Vesth T.C."/>
            <person name="Nybo J.L."/>
            <person name="Theobald S."/>
            <person name="Frisvad J.C."/>
            <person name="Larsen T.O."/>
            <person name="Nielsen K.F."/>
            <person name="Hoof J.B."/>
            <person name="Brandl J."/>
            <person name="Salamov A."/>
            <person name="Riley R."/>
            <person name="Gladden J.M."/>
            <person name="Phatale P."/>
            <person name="Nielsen M.T."/>
            <person name="Lyhne E.K."/>
            <person name="Kogle M.E."/>
            <person name="Strasser K."/>
            <person name="McDonnell E."/>
            <person name="Barry K."/>
            <person name="Clum A."/>
            <person name="Chen C."/>
            <person name="Nolan M."/>
            <person name="Sandor L."/>
            <person name="Kuo A."/>
            <person name="Lipzen A."/>
            <person name="Hainaut M."/>
            <person name="Drula E."/>
            <person name="Tsang A."/>
            <person name="Magnuson J.K."/>
            <person name="Henrissat B."/>
            <person name="Wiebenga A."/>
            <person name="Simmons B.A."/>
            <person name="Makela M.R."/>
            <person name="De vries R.P."/>
            <person name="Grigoriev I.V."/>
            <person name="Mortensen U.H."/>
            <person name="Baker S.E."/>
            <person name="Andersen M.R."/>
        </authorList>
    </citation>
    <scope>NUCLEOTIDE SEQUENCE [LARGE SCALE GENOMIC DNA]</scope>
    <source>
        <strain evidence="2 3">ATCC 13157</strain>
    </source>
</reference>
<evidence type="ECO:0000313" key="3">
    <source>
        <dbReference type="Proteomes" id="UP000254937"/>
    </source>
</evidence>
<dbReference type="AlphaFoldDB" id="A0A370PB35"/>
<dbReference type="Proteomes" id="UP000254937">
    <property type="component" value="Unassembled WGS sequence"/>
</dbReference>
<keyword evidence="1" id="KW-0732">Signal</keyword>
<dbReference type="EMBL" id="KZ851861">
    <property type="protein sequence ID" value="RDK39403.1"/>
    <property type="molecule type" value="Genomic_DNA"/>
</dbReference>
<evidence type="ECO:0008006" key="4">
    <source>
        <dbReference type="Google" id="ProtNLM"/>
    </source>
</evidence>
<feature type="chain" id="PRO_5016563082" description="Secreted protein" evidence="1">
    <location>
        <begin position="20"/>
        <end position="81"/>
    </location>
</feature>
<accession>A0A370PB35</accession>
<protein>
    <recommendedName>
        <fullName evidence="4">Secreted protein</fullName>
    </recommendedName>
</protein>